<dbReference type="AlphaFoldDB" id="A0A256FWQ9"/>
<protein>
    <submittedName>
        <fullName evidence="1">Type IV secretion system virB4 domain protein</fullName>
    </submittedName>
</protein>
<proteinExistence type="predicted"/>
<sequence length="130" mass="14695">MTKLVGSKTRELSVAETRDIANAIDGLTDLPVERRTIGALRTFLNNTDPEGIASRLRRWERGGPLGWVFDSVIEDIGLGDLGVGGKFVGYDMTDFLDNEEIRTPLMAYLFHRVEQLIDGRRIIIVIDEFW</sequence>
<keyword evidence="2" id="KW-1185">Reference proteome</keyword>
<name>A0A256FWQ9_9HYPH</name>
<dbReference type="Proteomes" id="UP000216478">
    <property type="component" value="Unassembled WGS sequence"/>
</dbReference>
<evidence type="ECO:0000313" key="2">
    <source>
        <dbReference type="Proteomes" id="UP000216478"/>
    </source>
</evidence>
<evidence type="ECO:0000313" key="1">
    <source>
        <dbReference type="EMBL" id="OYR19279.1"/>
    </source>
</evidence>
<gene>
    <name evidence="1" type="ORF">CEV33_4834</name>
</gene>
<organism evidence="1 2">
    <name type="scientific">Brucella grignonensis</name>
    <dbReference type="NCBI Taxonomy" id="94627"/>
    <lineage>
        <taxon>Bacteria</taxon>
        <taxon>Pseudomonadati</taxon>
        <taxon>Pseudomonadota</taxon>
        <taxon>Alphaproteobacteria</taxon>
        <taxon>Hyphomicrobiales</taxon>
        <taxon>Brucellaceae</taxon>
        <taxon>Brucella/Ochrobactrum group</taxon>
        <taxon>Brucella</taxon>
    </lineage>
</organism>
<accession>A0A256FWQ9</accession>
<dbReference type="SUPFAM" id="SSF52540">
    <property type="entry name" value="P-loop containing nucleoside triphosphate hydrolases"/>
    <property type="match status" value="1"/>
</dbReference>
<dbReference type="InterPro" id="IPR027417">
    <property type="entry name" value="P-loop_NTPase"/>
</dbReference>
<feature type="non-terminal residue" evidence="1">
    <location>
        <position position="130"/>
    </location>
</feature>
<reference evidence="1 2" key="1">
    <citation type="submission" date="2017-07" db="EMBL/GenBank/DDBJ databases">
        <title>Phylogenetic study on the rhizospheric bacterium Ochrobactrum sp. A44.</title>
        <authorList>
            <person name="Krzyzanowska D.M."/>
            <person name="Ossowicki A."/>
            <person name="Rajewska M."/>
            <person name="Maciag T."/>
            <person name="Kaczynski Z."/>
            <person name="Czerwicka M."/>
            <person name="Jafra S."/>
        </authorList>
    </citation>
    <scope>NUCLEOTIDE SEQUENCE [LARGE SCALE GENOMIC DNA]</scope>
    <source>
        <strain evidence="1 2">OgA9a</strain>
    </source>
</reference>
<dbReference type="EMBL" id="NNRL01000121">
    <property type="protein sequence ID" value="OYR19279.1"/>
    <property type="molecule type" value="Genomic_DNA"/>
</dbReference>
<comment type="caution">
    <text evidence="1">The sequence shown here is derived from an EMBL/GenBank/DDBJ whole genome shotgun (WGS) entry which is preliminary data.</text>
</comment>